<gene>
    <name evidence="2" type="ORF">B9Z19DRAFT_1064131</name>
</gene>
<proteinExistence type="predicted"/>
<comment type="caution">
    <text evidence="2">The sequence shown here is derived from an EMBL/GenBank/DDBJ whole genome shotgun (WGS) entry which is preliminary data.</text>
</comment>
<evidence type="ECO:0000313" key="2">
    <source>
        <dbReference type="EMBL" id="PUU79610.1"/>
    </source>
</evidence>
<feature type="region of interest" description="Disordered" evidence="1">
    <location>
        <begin position="111"/>
        <end position="148"/>
    </location>
</feature>
<organism evidence="2 3">
    <name type="scientific">Tuber borchii</name>
    <name type="common">White truffle</name>
    <dbReference type="NCBI Taxonomy" id="42251"/>
    <lineage>
        <taxon>Eukaryota</taxon>
        <taxon>Fungi</taxon>
        <taxon>Dikarya</taxon>
        <taxon>Ascomycota</taxon>
        <taxon>Pezizomycotina</taxon>
        <taxon>Pezizomycetes</taxon>
        <taxon>Pezizales</taxon>
        <taxon>Tuberaceae</taxon>
        <taxon>Tuber</taxon>
    </lineage>
</organism>
<protein>
    <submittedName>
        <fullName evidence="2">Uncharacterized protein</fullName>
    </submittedName>
</protein>
<evidence type="ECO:0000256" key="1">
    <source>
        <dbReference type="SAM" id="MobiDB-lite"/>
    </source>
</evidence>
<sequence length="148" mass="16856">MELTQALDTWIMLVDTVEQEKSANKKSTADMARESVKAEMCRENLLKSQGQKKKRGESEKQDEKDMEIGVRRCVEEEQQEKENDAIYKDTALIVSAVQDMGTEMAGAIRYLGSNSSSESTNETNVTKLEDRLSSSEKQREEQKEQGRR</sequence>
<accession>A0A2T6ZVU1</accession>
<keyword evidence="3" id="KW-1185">Reference proteome</keyword>
<feature type="compositionally biased region" description="Basic and acidic residues" evidence="1">
    <location>
        <begin position="18"/>
        <end position="45"/>
    </location>
</feature>
<dbReference type="EMBL" id="NESQ01000087">
    <property type="protein sequence ID" value="PUU79610.1"/>
    <property type="molecule type" value="Genomic_DNA"/>
</dbReference>
<name>A0A2T6ZVU1_TUBBO</name>
<dbReference type="OrthoDB" id="5477647at2759"/>
<feature type="compositionally biased region" description="Low complexity" evidence="1">
    <location>
        <begin position="113"/>
        <end position="124"/>
    </location>
</feature>
<dbReference type="Proteomes" id="UP000244722">
    <property type="component" value="Unassembled WGS sequence"/>
</dbReference>
<evidence type="ECO:0000313" key="3">
    <source>
        <dbReference type="Proteomes" id="UP000244722"/>
    </source>
</evidence>
<feature type="region of interest" description="Disordered" evidence="1">
    <location>
        <begin position="18"/>
        <end position="82"/>
    </location>
</feature>
<feature type="compositionally biased region" description="Basic and acidic residues" evidence="1">
    <location>
        <begin position="56"/>
        <end position="82"/>
    </location>
</feature>
<dbReference type="AlphaFoldDB" id="A0A2T6ZVU1"/>
<feature type="compositionally biased region" description="Basic and acidic residues" evidence="1">
    <location>
        <begin position="127"/>
        <end position="148"/>
    </location>
</feature>
<reference evidence="2 3" key="1">
    <citation type="submission" date="2017-04" db="EMBL/GenBank/DDBJ databases">
        <title>Draft genome sequence of Tuber borchii Vittad., a whitish edible truffle.</title>
        <authorList>
            <consortium name="DOE Joint Genome Institute"/>
            <person name="Murat C."/>
            <person name="Kuo A."/>
            <person name="Barry K.W."/>
            <person name="Clum A."/>
            <person name="Dockter R.B."/>
            <person name="Fauchery L."/>
            <person name="Iotti M."/>
            <person name="Kohler A."/>
            <person name="Labutti K."/>
            <person name="Lindquist E.A."/>
            <person name="Lipzen A."/>
            <person name="Ohm R.A."/>
            <person name="Wang M."/>
            <person name="Grigoriev I.V."/>
            <person name="Zambonelli A."/>
            <person name="Martin F.M."/>
        </authorList>
    </citation>
    <scope>NUCLEOTIDE SEQUENCE [LARGE SCALE GENOMIC DNA]</scope>
    <source>
        <strain evidence="2 3">Tbo3840</strain>
    </source>
</reference>